<comment type="catalytic activity">
    <reaction evidence="6 7">
        <text>L-arginyl-[protein] + 2 S-adenosyl-L-methionine = N(omega),N(omega)'-dimethyl-L-arginyl-[protein] + 2 S-adenosyl-L-homocysteine + 2 H(+)</text>
        <dbReference type="Rhea" id="RHEA:48108"/>
        <dbReference type="Rhea" id="RHEA-COMP:10532"/>
        <dbReference type="Rhea" id="RHEA-COMP:11992"/>
        <dbReference type="ChEBI" id="CHEBI:15378"/>
        <dbReference type="ChEBI" id="CHEBI:29965"/>
        <dbReference type="ChEBI" id="CHEBI:57856"/>
        <dbReference type="ChEBI" id="CHEBI:59789"/>
        <dbReference type="ChEBI" id="CHEBI:88221"/>
        <dbReference type="EC" id="2.1.1.320"/>
    </reaction>
</comment>
<organism evidence="8 9">
    <name type="scientific">Caenorhabditis bovis</name>
    <dbReference type="NCBI Taxonomy" id="2654633"/>
    <lineage>
        <taxon>Eukaryota</taxon>
        <taxon>Metazoa</taxon>
        <taxon>Ecdysozoa</taxon>
        <taxon>Nematoda</taxon>
        <taxon>Chromadorea</taxon>
        <taxon>Rhabditida</taxon>
        <taxon>Rhabditina</taxon>
        <taxon>Rhabditomorpha</taxon>
        <taxon>Rhabditoidea</taxon>
        <taxon>Rhabditidae</taxon>
        <taxon>Peloderinae</taxon>
        <taxon>Caenorhabditis</taxon>
    </lineage>
</organism>
<accession>A0A8S1EWE7</accession>
<reference evidence="8 9" key="1">
    <citation type="submission" date="2020-04" db="EMBL/GenBank/DDBJ databases">
        <authorList>
            <person name="Laetsch R D."/>
            <person name="Stevens L."/>
            <person name="Kumar S."/>
            <person name="Blaxter L. M."/>
        </authorList>
    </citation>
    <scope>NUCLEOTIDE SEQUENCE [LARGE SCALE GENOMIC DNA]</scope>
</reference>
<evidence type="ECO:0000256" key="5">
    <source>
        <dbReference type="ARBA" id="ARBA00023128"/>
    </source>
</evidence>
<evidence type="ECO:0000256" key="3">
    <source>
        <dbReference type="ARBA" id="ARBA00022603"/>
    </source>
</evidence>
<dbReference type="OrthoDB" id="438553at2759"/>
<sequence length="434" mass="49346">MLNSRINRVLWHVRRFSKDIITPAGYEKKVVDDHLKRFIVDKIRASGPITVAEYMKTSVSAPTVGYYGRFSKEQNVFGSQGDFITSPELTQLFGEMIGVWIFHELANTGYKGAWNLVELGPGRGQLMADILRSLEKFQDRDATIHLVEMSDALIDEQERFLCVDNSTKPIDPNSSFVRKNKTKEGFDIYWYKSIDDLPDGFSVFIGNEFLDALPVHQFSRSENNDIWNEIYINLDKNNELVFMKSKGENLHTKGLIPKYIRDDASRINWECSPDSGTVVNQIADRITAFGGFSLLIDYGHDGSRNTHSFRAYKNHQQVHPLSDPGHIDLTADVDFGYLSRLINEQTLVFGPIIQREFLAQVGIEHRLRRLLKICADREKQLQLIKSYNMLMGDMGEKFKAISIFPKTLETILTARGGPAGFATGPPKNPTEKTK</sequence>
<keyword evidence="9" id="KW-1185">Reference proteome</keyword>
<dbReference type="PANTHER" id="PTHR12049">
    <property type="entry name" value="PROTEIN ARGININE METHYLTRANSFERASE NDUFAF7, MITOCHONDRIAL"/>
    <property type="match status" value="1"/>
</dbReference>
<comment type="caution">
    <text evidence="8">The sequence shown here is derived from an EMBL/GenBank/DDBJ whole genome shotgun (WGS) entry which is preliminary data.</text>
</comment>
<dbReference type="InterPro" id="IPR003788">
    <property type="entry name" value="NDUFAF7"/>
</dbReference>
<name>A0A8S1EWE7_9PELO</name>
<comment type="similarity">
    <text evidence="2 7">Belongs to the NDUFAF7 family.</text>
</comment>
<dbReference type="EC" id="2.1.1.320" evidence="7"/>
<dbReference type="GO" id="GO:0032981">
    <property type="term" value="P:mitochondrial respiratory chain complex I assembly"/>
    <property type="evidence" value="ECO:0007669"/>
    <property type="project" value="TreeGrafter"/>
</dbReference>
<dbReference type="GO" id="GO:0005739">
    <property type="term" value="C:mitochondrion"/>
    <property type="evidence" value="ECO:0007669"/>
    <property type="project" value="UniProtKB-SubCell"/>
</dbReference>
<evidence type="ECO:0000256" key="7">
    <source>
        <dbReference type="RuleBase" id="RU364114"/>
    </source>
</evidence>
<dbReference type="InterPro" id="IPR038375">
    <property type="entry name" value="NDUFAF7_sf"/>
</dbReference>
<dbReference type="PANTHER" id="PTHR12049:SF7">
    <property type="entry name" value="PROTEIN ARGININE METHYLTRANSFERASE NDUFAF7, MITOCHONDRIAL"/>
    <property type="match status" value="1"/>
</dbReference>
<keyword evidence="4 7" id="KW-0808">Transferase</keyword>
<protein>
    <recommendedName>
        <fullName evidence="7">Protein arginine methyltransferase NDUFAF7</fullName>
        <ecNumber evidence="7">2.1.1.320</ecNumber>
    </recommendedName>
</protein>
<keyword evidence="3 7" id="KW-0489">Methyltransferase</keyword>
<keyword evidence="5 7" id="KW-0496">Mitochondrion</keyword>
<evidence type="ECO:0000256" key="2">
    <source>
        <dbReference type="ARBA" id="ARBA00005891"/>
    </source>
</evidence>
<evidence type="ECO:0000256" key="4">
    <source>
        <dbReference type="ARBA" id="ARBA00022679"/>
    </source>
</evidence>
<evidence type="ECO:0000256" key="1">
    <source>
        <dbReference type="ARBA" id="ARBA00004173"/>
    </source>
</evidence>
<gene>
    <name evidence="8" type="ORF">CBOVIS_LOCUS4952</name>
</gene>
<dbReference type="SUPFAM" id="SSF53335">
    <property type="entry name" value="S-adenosyl-L-methionine-dependent methyltransferases"/>
    <property type="match status" value="1"/>
</dbReference>
<dbReference type="AlphaFoldDB" id="A0A8S1EWE7"/>
<dbReference type="Pfam" id="PF02636">
    <property type="entry name" value="Methyltransf_28"/>
    <property type="match status" value="1"/>
</dbReference>
<dbReference type="GO" id="GO:0035243">
    <property type="term" value="F:protein-arginine omega-N symmetric methyltransferase activity"/>
    <property type="evidence" value="ECO:0007669"/>
    <property type="project" value="UniProtKB-EC"/>
</dbReference>
<dbReference type="Gene3D" id="3.40.50.12710">
    <property type="match status" value="1"/>
</dbReference>
<dbReference type="EMBL" id="CADEPM010000003">
    <property type="protein sequence ID" value="CAB3402323.1"/>
    <property type="molecule type" value="Genomic_DNA"/>
</dbReference>
<comment type="subcellular location">
    <subcellularLocation>
        <location evidence="1 7">Mitochondrion</location>
    </subcellularLocation>
</comment>
<dbReference type="Proteomes" id="UP000494206">
    <property type="component" value="Unassembled WGS sequence"/>
</dbReference>
<evidence type="ECO:0000256" key="6">
    <source>
        <dbReference type="ARBA" id="ARBA00048612"/>
    </source>
</evidence>
<dbReference type="InterPro" id="IPR029063">
    <property type="entry name" value="SAM-dependent_MTases_sf"/>
</dbReference>
<evidence type="ECO:0000313" key="8">
    <source>
        <dbReference type="EMBL" id="CAB3402323.1"/>
    </source>
</evidence>
<dbReference type="GO" id="GO:0032259">
    <property type="term" value="P:methylation"/>
    <property type="evidence" value="ECO:0007669"/>
    <property type="project" value="UniProtKB-KW"/>
</dbReference>
<comment type="function">
    <text evidence="7">Arginine methyltransferase involved in the assembly or stability of mitochondrial NADH:ubiquinone oxidoreductase complex (complex I).</text>
</comment>
<evidence type="ECO:0000313" key="9">
    <source>
        <dbReference type="Proteomes" id="UP000494206"/>
    </source>
</evidence>
<proteinExistence type="inferred from homology"/>